<dbReference type="HOGENOM" id="CLU_072455_1_1_1"/>
<protein>
    <recommendedName>
        <fullName evidence="3">Methyltransferase type 11 domain-containing protein</fullName>
    </recommendedName>
</protein>
<evidence type="ECO:0008006" key="3">
    <source>
        <dbReference type="Google" id="ProtNLM"/>
    </source>
</evidence>
<name>A0A0D1XEF8_9EURO</name>
<organism evidence="1 2">
    <name type="scientific">Exophiala sideris</name>
    <dbReference type="NCBI Taxonomy" id="1016849"/>
    <lineage>
        <taxon>Eukaryota</taxon>
        <taxon>Fungi</taxon>
        <taxon>Dikarya</taxon>
        <taxon>Ascomycota</taxon>
        <taxon>Pezizomycotina</taxon>
        <taxon>Eurotiomycetes</taxon>
        <taxon>Chaetothyriomycetidae</taxon>
        <taxon>Chaetothyriales</taxon>
        <taxon>Herpotrichiellaceae</taxon>
        <taxon>Exophiala</taxon>
    </lineage>
</organism>
<accession>A0A0D1XEF8</accession>
<proteinExistence type="predicted"/>
<dbReference type="AlphaFoldDB" id="A0A0D1XEF8"/>
<dbReference type="InterPro" id="IPR029063">
    <property type="entry name" value="SAM-dependent_MTases_sf"/>
</dbReference>
<reference evidence="1 2" key="1">
    <citation type="submission" date="2015-01" db="EMBL/GenBank/DDBJ databases">
        <title>The Genome Sequence of Exophiala sideris CBS121828.</title>
        <authorList>
            <consortium name="The Broad Institute Genomics Platform"/>
            <person name="Cuomo C."/>
            <person name="de Hoog S."/>
            <person name="Gorbushina A."/>
            <person name="Stielow B."/>
            <person name="Teixiera M."/>
            <person name="Abouelleil A."/>
            <person name="Chapman S.B."/>
            <person name="Priest M."/>
            <person name="Young S.K."/>
            <person name="Wortman J."/>
            <person name="Nusbaum C."/>
            <person name="Birren B."/>
        </authorList>
    </citation>
    <scope>NUCLEOTIDE SEQUENCE [LARGE SCALE GENOMIC DNA]</scope>
    <source>
        <strain evidence="1 2">CBS 121828</strain>
    </source>
</reference>
<dbReference type="Proteomes" id="UP000053599">
    <property type="component" value="Unassembled WGS sequence"/>
</dbReference>
<dbReference type="OrthoDB" id="2013972at2759"/>
<dbReference type="SUPFAM" id="SSF53335">
    <property type="entry name" value="S-adenosyl-L-methionine-dependent methyltransferases"/>
    <property type="match status" value="1"/>
</dbReference>
<dbReference type="PANTHER" id="PTHR43036">
    <property type="entry name" value="OSJNBB0011N17.9 PROTEIN"/>
    <property type="match status" value="1"/>
</dbReference>
<evidence type="ECO:0000313" key="1">
    <source>
        <dbReference type="EMBL" id="KIV86431.1"/>
    </source>
</evidence>
<dbReference type="PANTHER" id="PTHR43036:SF2">
    <property type="entry name" value="OS04G0481300 PROTEIN"/>
    <property type="match status" value="1"/>
</dbReference>
<dbReference type="Gene3D" id="3.40.50.150">
    <property type="entry name" value="Vaccinia Virus protein VP39"/>
    <property type="match status" value="1"/>
</dbReference>
<dbReference type="EMBL" id="KN846951">
    <property type="protein sequence ID" value="KIV86431.1"/>
    <property type="molecule type" value="Genomic_DNA"/>
</dbReference>
<evidence type="ECO:0000313" key="2">
    <source>
        <dbReference type="Proteomes" id="UP000053599"/>
    </source>
</evidence>
<gene>
    <name evidence="1" type="ORF">PV11_02043</name>
</gene>
<sequence length="269" mass="30155">MPQFPSRTSVRSVSLLFGMLAGGRRMDSTHMPVRNYVPAKPDGPFPYSTADLTPMDAGNDAGFYGPARFVTHIDDNAIVNLRGYYDQVLPRKGRILDFCSSWISHYPPEIEQAAALGEVEVIGTGMNKAELSKNSMLKHWSVQDLNEDPEVRLPGPVEGGLDAATCVVSIDYLTRPVEVLQSIRKQTNKGGKVHLIISNRCFPTKAVGRWLKVDEDDRLDMVGDYLWWSGWRNIEIQTLVAGSFMRDPLWVVRAQNEETETDQDKAQTQ</sequence>